<accession>A0AAV0X969</accession>
<evidence type="ECO:0000313" key="4">
    <source>
        <dbReference type="EMBL" id="CAI6374408.1"/>
    </source>
</evidence>
<evidence type="ECO:0000313" key="5">
    <source>
        <dbReference type="Proteomes" id="UP001160148"/>
    </source>
</evidence>
<feature type="region of interest" description="Disordered" evidence="1">
    <location>
        <begin position="1"/>
        <end position="21"/>
    </location>
</feature>
<dbReference type="AlphaFoldDB" id="A0AAV0X969"/>
<protein>
    <recommendedName>
        <fullName evidence="6">Retrotransposon gag domain-containing protein</fullName>
    </recommendedName>
</protein>
<comment type="caution">
    <text evidence="2">The sequence shown here is derived from an EMBL/GenBank/DDBJ whole genome shotgun (WGS) entry which is preliminary data.</text>
</comment>
<evidence type="ECO:0000256" key="1">
    <source>
        <dbReference type="SAM" id="MobiDB-lite"/>
    </source>
</evidence>
<keyword evidence="5" id="KW-1185">Reference proteome</keyword>
<dbReference type="Proteomes" id="UP001160148">
    <property type="component" value="Unassembled WGS sequence"/>
</dbReference>
<reference evidence="2 5" key="1">
    <citation type="submission" date="2023-01" db="EMBL/GenBank/DDBJ databases">
        <authorList>
            <person name="Whitehead M."/>
        </authorList>
    </citation>
    <scope>NUCLEOTIDE SEQUENCE [LARGE SCALE GENOMIC DNA]</scope>
</reference>
<feature type="compositionally biased region" description="Pro residues" evidence="1">
    <location>
        <begin position="475"/>
        <end position="486"/>
    </location>
</feature>
<dbReference type="EMBL" id="CARXXK010001205">
    <property type="protein sequence ID" value="CAI6374408.1"/>
    <property type="molecule type" value="Genomic_DNA"/>
</dbReference>
<evidence type="ECO:0000313" key="3">
    <source>
        <dbReference type="EMBL" id="CAI6371724.1"/>
    </source>
</evidence>
<name>A0AAV0X969_9HEMI</name>
<evidence type="ECO:0008006" key="6">
    <source>
        <dbReference type="Google" id="ProtNLM"/>
    </source>
</evidence>
<organism evidence="2 5">
    <name type="scientific">Macrosiphum euphorbiae</name>
    <name type="common">potato aphid</name>
    <dbReference type="NCBI Taxonomy" id="13131"/>
    <lineage>
        <taxon>Eukaryota</taxon>
        <taxon>Metazoa</taxon>
        <taxon>Ecdysozoa</taxon>
        <taxon>Arthropoda</taxon>
        <taxon>Hexapoda</taxon>
        <taxon>Insecta</taxon>
        <taxon>Pterygota</taxon>
        <taxon>Neoptera</taxon>
        <taxon>Paraneoptera</taxon>
        <taxon>Hemiptera</taxon>
        <taxon>Sternorrhyncha</taxon>
        <taxon>Aphidomorpha</taxon>
        <taxon>Aphidoidea</taxon>
        <taxon>Aphididae</taxon>
        <taxon>Macrosiphini</taxon>
        <taxon>Macrosiphum</taxon>
    </lineage>
</organism>
<feature type="compositionally biased region" description="Low complexity" evidence="1">
    <location>
        <begin position="407"/>
        <end position="447"/>
    </location>
</feature>
<evidence type="ECO:0000313" key="2">
    <source>
        <dbReference type="EMBL" id="CAI6364748.1"/>
    </source>
</evidence>
<dbReference type="EMBL" id="CARXXK010001015">
    <property type="protein sequence ID" value="CAI6371724.1"/>
    <property type="molecule type" value="Genomic_DNA"/>
</dbReference>
<proteinExistence type="predicted"/>
<dbReference type="EMBL" id="CARXXK010000004">
    <property type="protein sequence ID" value="CAI6364748.1"/>
    <property type="molecule type" value="Genomic_DNA"/>
</dbReference>
<feature type="region of interest" description="Disordered" evidence="1">
    <location>
        <begin position="405"/>
        <end position="486"/>
    </location>
</feature>
<feature type="compositionally biased region" description="Polar residues" evidence="1">
    <location>
        <begin position="448"/>
        <end position="474"/>
    </location>
</feature>
<gene>
    <name evidence="2" type="ORF">MEUPH1_LOCUS19540</name>
    <name evidence="3" type="ORF">MEUPH1_LOCUS25694</name>
    <name evidence="4" type="ORF">MEUPH1_LOCUS28038</name>
</gene>
<sequence length="486" mass="54702">MHSAGQRRTKQPDRFNPSNYYPSPILPATDFDITMSGTEDANQSLVGNPSLSLESLAQLISNMSDAFNSQLDNVSRKFGELDARLDELCLRIDDNDSEVNVKFTQFQSSVNKDLIAIQNENSQQQQRTQESQKCAINSQRALSDTIRALGDRISLVEGQSARLAALENKFQNSVPLVSPPITCSQSMPQVSFNSILTSTTVAHPIPTQSAIPSNTSSFSAPNYNISFPNQTTSTINNTTLSNSTGISLDSAKLPPYDGQLIPVHPEEFIEQAEQYFLTQPPVPDNVKINYIKSKFVEGARLWYTTLLPPPTNYQDFLVLFRNQFWSPNQQRAIRNELYRPYFHRDSTSLQKHAMDWISKARFLQPPIDQAEMVDQITSHFTFNISIALRGLRITTTNELVQQLSHIQQAHSPPNNQNSQNAPSYQNQNSQNAPSYQNQNRNSFNNSSGPNQQNRYSPRQNNYQRPQYNSQNQSAPTPPTTTPPPEN</sequence>